<evidence type="ECO:0000313" key="2">
    <source>
        <dbReference type="Proteomes" id="UP001054945"/>
    </source>
</evidence>
<sequence length="86" mass="9950">MDSVQTQSIENHYKEQSPQPIITRLNKIGAYLLSKTDATLSPWNLLIDFVVITWIISLPEYLMNGRDQQDSKDPQLYSLIKISEVR</sequence>
<dbReference type="EMBL" id="BPLR01007073">
    <property type="protein sequence ID" value="GIY14369.1"/>
    <property type="molecule type" value="Genomic_DNA"/>
</dbReference>
<reference evidence="1 2" key="1">
    <citation type="submission" date="2021-06" db="EMBL/GenBank/DDBJ databases">
        <title>Caerostris extrusa draft genome.</title>
        <authorList>
            <person name="Kono N."/>
            <person name="Arakawa K."/>
        </authorList>
    </citation>
    <scope>NUCLEOTIDE SEQUENCE [LARGE SCALE GENOMIC DNA]</scope>
</reference>
<accession>A0AAV4R002</accession>
<organism evidence="1 2">
    <name type="scientific">Caerostris extrusa</name>
    <name type="common">Bark spider</name>
    <name type="synonym">Caerostris bankana</name>
    <dbReference type="NCBI Taxonomy" id="172846"/>
    <lineage>
        <taxon>Eukaryota</taxon>
        <taxon>Metazoa</taxon>
        <taxon>Ecdysozoa</taxon>
        <taxon>Arthropoda</taxon>
        <taxon>Chelicerata</taxon>
        <taxon>Arachnida</taxon>
        <taxon>Araneae</taxon>
        <taxon>Araneomorphae</taxon>
        <taxon>Entelegynae</taxon>
        <taxon>Araneoidea</taxon>
        <taxon>Araneidae</taxon>
        <taxon>Caerostris</taxon>
    </lineage>
</organism>
<name>A0AAV4R002_CAEEX</name>
<dbReference type="AlphaFoldDB" id="A0AAV4R002"/>
<proteinExistence type="predicted"/>
<gene>
    <name evidence="1" type="ORF">CEXT_293841</name>
</gene>
<protein>
    <submittedName>
        <fullName evidence="1">Uncharacterized protein</fullName>
    </submittedName>
</protein>
<evidence type="ECO:0000313" key="1">
    <source>
        <dbReference type="EMBL" id="GIY14369.1"/>
    </source>
</evidence>
<dbReference type="Proteomes" id="UP001054945">
    <property type="component" value="Unassembled WGS sequence"/>
</dbReference>
<comment type="caution">
    <text evidence="1">The sequence shown here is derived from an EMBL/GenBank/DDBJ whole genome shotgun (WGS) entry which is preliminary data.</text>
</comment>
<keyword evidence="2" id="KW-1185">Reference proteome</keyword>